<dbReference type="SMART" id="SM00174">
    <property type="entry name" value="RHO"/>
    <property type="match status" value="1"/>
</dbReference>
<dbReference type="EMBL" id="CAXDID020000049">
    <property type="protein sequence ID" value="CAL6004659.1"/>
    <property type="molecule type" value="Genomic_DNA"/>
</dbReference>
<dbReference type="InterPro" id="IPR005225">
    <property type="entry name" value="Small_GTP-bd"/>
</dbReference>
<organism evidence="2">
    <name type="scientific">Hexamita inflata</name>
    <dbReference type="NCBI Taxonomy" id="28002"/>
    <lineage>
        <taxon>Eukaryota</taxon>
        <taxon>Metamonada</taxon>
        <taxon>Diplomonadida</taxon>
        <taxon>Hexamitidae</taxon>
        <taxon>Hexamitinae</taxon>
        <taxon>Hexamita</taxon>
    </lineage>
</organism>
<dbReference type="FunFam" id="3.40.50.300:FF:000808">
    <property type="entry name" value="Small GTP-binding protein, putative"/>
    <property type="match status" value="1"/>
</dbReference>
<proteinExistence type="predicted"/>
<dbReference type="InterPro" id="IPR027417">
    <property type="entry name" value="P-loop_NTPase"/>
</dbReference>
<dbReference type="PROSITE" id="PS51419">
    <property type="entry name" value="RAB"/>
    <property type="match status" value="1"/>
</dbReference>
<keyword evidence="1" id="KW-0547">Nucleotide-binding</keyword>
<dbReference type="InterPro" id="IPR001806">
    <property type="entry name" value="Small_GTPase"/>
</dbReference>
<dbReference type="GO" id="GO:0005525">
    <property type="term" value="F:GTP binding"/>
    <property type="evidence" value="ECO:0007669"/>
    <property type="project" value="InterPro"/>
</dbReference>
<dbReference type="SMART" id="SM00173">
    <property type="entry name" value="RAS"/>
    <property type="match status" value="1"/>
</dbReference>
<dbReference type="AlphaFoldDB" id="A0AA86NZU4"/>
<evidence type="ECO:0000313" key="3">
    <source>
        <dbReference type="EMBL" id="CAL6004659.1"/>
    </source>
</evidence>
<sequence length="192" mass="21780">MTVQSKVVMLGDVSVGKTAIIMRYVANKFQNELNSTIGASYQQKAVQNKLGNIVMLQIWDTAGQERYKGLASLYYRSCNAVVLVWDVTRLDTLEKAKQWIHLLYQETDLIPNIILVANKIDLYDGSLDEIDNLQNDFCQEFNILKAIKVSASSGVGIRDIFQTIADKAEIVEEENQKVIDIEEPNSFHWKCC</sequence>
<dbReference type="NCBIfam" id="TIGR00231">
    <property type="entry name" value="small_GTP"/>
    <property type="match status" value="1"/>
</dbReference>
<gene>
    <name evidence="2" type="ORF">HINF_LOCUS16708</name>
    <name evidence="3" type="ORF">HINF_LOCUS18992</name>
</gene>
<dbReference type="SUPFAM" id="SSF52540">
    <property type="entry name" value="P-loop containing nucleoside triphosphate hydrolases"/>
    <property type="match status" value="1"/>
</dbReference>
<keyword evidence="4" id="KW-1185">Reference proteome</keyword>
<dbReference type="Pfam" id="PF00071">
    <property type="entry name" value="Ras"/>
    <property type="match status" value="1"/>
</dbReference>
<dbReference type="GO" id="GO:0003924">
    <property type="term" value="F:GTPase activity"/>
    <property type="evidence" value="ECO:0007669"/>
    <property type="project" value="InterPro"/>
</dbReference>
<protein>
    <submittedName>
        <fullName evidence="2">Rab11</fullName>
    </submittedName>
</protein>
<dbReference type="SMART" id="SM00175">
    <property type="entry name" value="RAB"/>
    <property type="match status" value="1"/>
</dbReference>
<evidence type="ECO:0000313" key="2">
    <source>
        <dbReference type="EMBL" id="CAI9929063.1"/>
    </source>
</evidence>
<evidence type="ECO:0000256" key="1">
    <source>
        <dbReference type="ARBA" id="ARBA00022741"/>
    </source>
</evidence>
<reference evidence="3 4" key="2">
    <citation type="submission" date="2024-07" db="EMBL/GenBank/DDBJ databases">
        <authorList>
            <person name="Akdeniz Z."/>
        </authorList>
    </citation>
    <scope>NUCLEOTIDE SEQUENCE [LARGE SCALE GENOMIC DNA]</scope>
</reference>
<dbReference type="EMBL" id="CATOUU010000424">
    <property type="protein sequence ID" value="CAI9929063.1"/>
    <property type="molecule type" value="Genomic_DNA"/>
</dbReference>
<dbReference type="CDD" id="cd00154">
    <property type="entry name" value="Rab"/>
    <property type="match status" value="1"/>
</dbReference>
<evidence type="ECO:0000313" key="4">
    <source>
        <dbReference type="Proteomes" id="UP001642409"/>
    </source>
</evidence>
<dbReference type="Gene3D" id="3.40.50.300">
    <property type="entry name" value="P-loop containing nucleotide triphosphate hydrolases"/>
    <property type="match status" value="1"/>
</dbReference>
<dbReference type="PRINTS" id="PR00449">
    <property type="entry name" value="RASTRNSFRMNG"/>
</dbReference>
<accession>A0AA86NZU4</accession>
<dbReference type="Proteomes" id="UP001642409">
    <property type="component" value="Unassembled WGS sequence"/>
</dbReference>
<name>A0AA86NZU4_9EUKA</name>
<comment type="caution">
    <text evidence="2">The sequence shown here is derived from an EMBL/GenBank/DDBJ whole genome shotgun (WGS) entry which is preliminary data.</text>
</comment>
<reference evidence="2" key="1">
    <citation type="submission" date="2023-06" db="EMBL/GenBank/DDBJ databases">
        <authorList>
            <person name="Kurt Z."/>
        </authorList>
    </citation>
    <scope>NUCLEOTIDE SEQUENCE</scope>
</reference>
<dbReference type="PANTHER" id="PTHR47978">
    <property type="match status" value="1"/>
</dbReference>
<dbReference type="PROSITE" id="PS51421">
    <property type="entry name" value="RAS"/>
    <property type="match status" value="1"/>
</dbReference>